<dbReference type="EMBL" id="CP076022">
    <property type="protein sequence ID" value="QWC11072.1"/>
    <property type="molecule type" value="Genomic_DNA"/>
</dbReference>
<protein>
    <submittedName>
        <fullName evidence="1">Uncharacterized protein</fullName>
    </submittedName>
</protein>
<reference evidence="1 2" key="1">
    <citation type="submission" date="2021-05" db="EMBL/GenBank/DDBJ databases">
        <title>Novel species in genus Arthrobacter.</title>
        <authorList>
            <person name="Zhang G."/>
        </authorList>
    </citation>
    <scope>NUCLEOTIDE SEQUENCE [LARGE SCALE GENOMIC DNA]</scope>
    <source>
        <strain evidence="2">zg-ZUI227</strain>
    </source>
</reference>
<dbReference type="AlphaFoldDB" id="A0A975R1A6"/>
<evidence type="ECO:0000313" key="1">
    <source>
        <dbReference type="EMBL" id="QWC11072.1"/>
    </source>
</evidence>
<dbReference type="Proteomes" id="UP000676885">
    <property type="component" value="Chromosome"/>
</dbReference>
<accession>A0A975R1A6</accession>
<sequence>MALTGAVEALEAASEAPATQAYRATITRADGQSETVLVRALSGTTSLSVTIFDPTDTAAAVASAEETINAALAELEKK</sequence>
<keyword evidence="2" id="KW-1185">Reference proteome</keyword>
<organism evidence="1 2">
    <name type="scientific">Arthrobacter jiangjiafuii</name>
    <dbReference type="NCBI Taxonomy" id="2817475"/>
    <lineage>
        <taxon>Bacteria</taxon>
        <taxon>Bacillati</taxon>
        <taxon>Actinomycetota</taxon>
        <taxon>Actinomycetes</taxon>
        <taxon>Micrococcales</taxon>
        <taxon>Micrococcaceae</taxon>
        <taxon>Arthrobacter</taxon>
    </lineage>
</organism>
<dbReference type="KEGG" id="ajg:KKR91_05660"/>
<gene>
    <name evidence="1" type="ORF">KKR91_05660</name>
</gene>
<proteinExistence type="predicted"/>
<name>A0A975R1A6_9MICC</name>
<dbReference type="RefSeq" id="WP_210230549.1">
    <property type="nucleotide sequence ID" value="NZ_CP076022.1"/>
</dbReference>
<evidence type="ECO:0000313" key="2">
    <source>
        <dbReference type="Proteomes" id="UP000676885"/>
    </source>
</evidence>